<dbReference type="PANTHER" id="PTHR46112:SF2">
    <property type="entry name" value="XAA-PRO AMINOPEPTIDASE P-RELATED"/>
    <property type="match status" value="1"/>
</dbReference>
<dbReference type="InterPro" id="IPR036005">
    <property type="entry name" value="Creatinase/aminopeptidase-like"/>
</dbReference>
<accession>W9AKL2</accession>
<dbReference type="Proteomes" id="UP000028870">
    <property type="component" value="Unassembled WGS sequence"/>
</dbReference>
<comment type="caution">
    <text evidence="2">The sequence shown here is derived from an EMBL/GenBank/DDBJ whole genome shotgun (WGS) entry which is preliminary data.</text>
</comment>
<name>W9AKL2_MYCCO</name>
<dbReference type="InterPro" id="IPR029149">
    <property type="entry name" value="Creatin/AminoP/Spt16_N"/>
</dbReference>
<dbReference type="Pfam" id="PF00557">
    <property type="entry name" value="Peptidase_M24"/>
    <property type="match status" value="1"/>
</dbReference>
<gene>
    <name evidence="2" type="primary">pepE</name>
    <name evidence="2" type="ORF">BN977_01036</name>
</gene>
<reference evidence="2" key="2">
    <citation type="submission" date="2014-03" db="EMBL/GenBank/DDBJ databases">
        <authorList>
            <person name="Urmite Genomes"/>
        </authorList>
    </citation>
    <scope>NUCLEOTIDE SEQUENCE</scope>
    <source>
        <strain evidence="2">DSM 44829</strain>
    </source>
</reference>
<dbReference type="InterPro" id="IPR050659">
    <property type="entry name" value="Peptidase_M24B"/>
</dbReference>
<dbReference type="PANTHER" id="PTHR46112">
    <property type="entry name" value="AMINOPEPTIDASE"/>
    <property type="match status" value="1"/>
</dbReference>
<feature type="domain" description="Peptidase M24" evidence="1">
    <location>
        <begin position="170"/>
        <end position="369"/>
    </location>
</feature>
<dbReference type="EMBL" id="CCBB010000001">
    <property type="protein sequence ID" value="CDO06254.1"/>
    <property type="molecule type" value="Genomic_DNA"/>
</dbReference>
<dbReference type="OrthoDB" id="8418909at2"/>
<dbReference type="STRING" id="258533.BN977_01036"/>
<dbReference type="SUPFAM" id="SSF53092">
    <property type="entry name" value="Creatinase/prolidase N-terminal domain"/>
    <property type="match status" value="1"/>
</dbReference>
<evidence type="ECO:0000259" key="1">
    <source>
        <dbReference type="Pfam" id="PF00557"/>
    </source>
</evidence>
<dbReference type="eggNOG" id="COG0006">
    <property type="taxonomic scope" value="Bacteria"/>
</dbReference>
<reference evidence="2" key="1">
    <citation type="submission" date="2014-03" db="EMBL/GenBank/DDBJ databases">
        <title>Draft Genome Sequence of Mycobacterium cosmeticum DSM 44829.</title>
        <authorList>
            <person name="Croce O."/>
            <person name="Robert C."/>
            <person name="Raoult D."/>
            <person name="Drancourt M."/>
        </authorList>
    </citation>
    <scope>NUCLEOTIDE SEQUENCE [LARGE SCALE GENOMIC DNA]</scope>
    <source>
        <strain evidence="2">DSM 44829</strain>
    </source>
</reference>
<dbReference type="InterPro" id="IPR000994">
    <property type="entry name" value="Pept_M24"/>
</dbReference>
<dbReference type="SUPFAM" id="SSF55920">
    <property type="entry name" value="Creatinase/aminopeptidase"/>
    <property type="match status" value="1"/>
</dbReference>
<proteinExistence type="predicted"/>
<sequence length="388" mass="41334">MCAHDIDAVVATSAENVRYLTGIDSVALEMFPHTGHCFAVVARSAPESPFFISSRCEADQFLDAAWPLRGAGAYGPFTRVVPDDVSLTPEEAALKAVTVDDMSAVTPLEALTSALKMLHVDDSRVGIDETGVPHHFMEALAEDRARGSVLDASRIFRAARKVKTLAEQAAIAAAAAVAQQGIAAAVGIATVGVTEADLVREFHRTVAGLGARPKFTLIKIGRAAVAGQTRPSTVALESGDAIWFDVGGIVNGYWYDIARVFSVGEPSAKLVTYYQAMLVGEQAAIDAATSGMRGRDLFALTVEAVRDSGVGHYQRHHVGHGIGVEVYDDVLITPTNDDVLEEGTVVNIETPYYEFGFGAVHVEDPFVVNPGGNRLLTSMPRELGIVQR</sequence>
<protein>
    <submittedName>
        <fullName evidence="2">Dipeptidase PepE</fullName>
    </submittedName>
</protein>
<dbReference type="Gene3D" id="3.40.350.10">
    <property type="entry name" value="Creatinase/prolidase N-terminal domain"/>
    <property type="match status" value="1"/>
</dbReference>
<dbReference type="Gene3D" id="3.90.230.10">
    <property type="entry name" value="Creatinase/methionine aminopeptidase superfamily"/>
    <property type="match status" value="1"/>
</dbReference>
<evidence type="ECO:0000313" key="3">
    <source>
        <dbReference type="Proteomes" id="UP000028870"/>
    </source>
</evidence>
<keyword evidence="3" id="KW-1185">Reference proteome</keyword>
<dbReference type="CDD" id="cd01066">
    <property type="entry name" value="APP_MetAP"/>
    <property type="match status" value="1"/>
</dbReference>
<organism evidence="2 3">
    <name type="scientific">Mycolicibacterium cosmeticum</name>
    <dbReference type="NCBI Taxonomy" id="258533"/>
    <lineage>
        <taxon>Bacteria</taxon>
        <taxon>Bacillati</taxon>
        <taxon>Actinomycetota</taxon>
        <taxon>Actinomycetes</taxon>
        <taxon>Mycobacteriales</taxon>
        <taxon>Mycobacteriaceae</taxon>
        <taxon>Mycolicibacterium</taxon>
    </lineage>
</organism>
<dbReference type="AlphaFoldDB" id="W9AKL2"/>
<evidence type="ECO:0000313" key="2">
    <source>
        <dbReference type="EMBL" id="CDO06254.1"/>
    </source>
</evidence>